<feature type="chain" id="PRO_5042610183" description="Lipoprotein" evidence="1">
    <location>
        <begin position="17"/>
        <end position="74"/>
    </location>
</feature>
<evidence type="ECO:0008006" key="4">
    <source>
        <dbReference type="Google" id="ProtNLM"/>
    </source>
</evidence>
<name>A0AAJ6BMH8_9CAUL</name>
<evidence type="ECO:0000313" key="3">
    <source>
        <dbReference type="Proteomes" id="UP001213664"/>
    </source>
</evidence>
<keyword evidence="1" id="KW-0732">Signal</keyword>
<gene>
    <name evidence="2" type="ORF">P0Y50_05320</name>
</gene>
<organism evidence="2 3">
    <name type="scientific">Candidatus Brevundimonas colombiensis</name>
    <dbReference type="NCBI Taxonomy" id="3121376"/>
    <lineage>
        <taxon>Bacteria</taxon>
        <taxon>Pseudomonadati</taxon>
        <taxon>Pseudomonadota</taxon>
        <taxon>Alphaproteobacteria</taxon>
        <taxon>Caulobacterales</taxon>
        <taxon>Caulobacteraceae</taxon>
        <taxon>Brevundimonas</taxon>
    </lineage>
</organism>
<sequence>MRILILTTAVALPLLAACGTTGGVSSYQRDLDALEKTCTQRQGILTPTGLQTGKPETEYACTITGGATRIPRAN</sequence>
<protein>
    <recommendedName>
        <fullName evidence="4">Lipoprotein</fullName>
    </recommendedName>
</protein>
<dbReference type="EMBL" id="CP119326">
    <property type="protein sequence ID" value="WEK41029.1"/>
    <property type="molecule type" value="Genomic_DNA"/>
</dbReference>
<dbReference type="AlphaFoldDB" id="A0AAJ6BMH8"/>
<dbReference type="PROSITE" id="PS51257">
    <property type="entry name" value="PROKAR_LIPOPROTEIN"/>
    <property type="match status" value="1"/>
</dbReference>
<reference evidence="2" key="1">
    <citation type="submission" date="2023-03" db="EMBL/GenBank/DDBJ databases">
        <title>Andean soil-derived lignocellulolytic bacterial consortium as a source of novel taxa and putative plastic-active enzymes.</title>
        <authorList>
            <person name="Diaz-Garcia L."/>
            <person name="Chuvochina M."/>
            <person name="Feuerriegel G."/>
            <person name="Bunk B."/>
            <person name="Sproer C."/>
            <person name="Streit W.R."/>
            <person name="Rodriguez L.M."/>
            <person name="Overmann J."/>
            <person name="Jimenez D.J."/>
        </authorList>
    </citation>
    <scope>NUCLEOTIDE SEQUENCE</scope>
    <source>
        <strain evidence="2">MAG 833</strain>
    </source>
</reference>
<feature type="signal peptide" evidence="1">
    <location>
        <begin position="1"/>
        <end position="16"/>
    </location>
</feature>
<accession>A0AAJ6BMH8</accession>
<evidence type="ECO:0000256" key="1">
    <source>
        <dbReference type="SAM" id="SignalP"/>
    </source>
</evidence>
<proteinExistence type="predicted"/>
<dbReference type="Proteomes" id="UP001213664">
    <property type="component" value="Chromosome"/>
</dbReference>
<evidence type="ECO:0000313" key="2">
    <source>
        <dbReference type="EMBL" id="WEK41029.1"/>
    </source>
</evidence>